<keyword evidence="4" id="KW-0732">Signal</keyword>
<evidence type="ECO:0000313" key="10">
    <source>
        <dbReference type="EMBL" id="TFE85804.1"/>
    </source>
</evidence>
<feature type="domain" description="Spore germination protein N-terminal" evidence="9">
    <location>
        <begin position="56"/>
        <end position="229"/>
    </location>
</feature>
<comment type="similarity">
    <text evidence="2">Belongs to the GerABKC lipoprotein family.</text>
</comment>
<gene>
    <name evidence="10" type="ORF">B5M42_16560</name>
</gene>
<dbReference type="OrthoDB" id="9816067at2"/>
<evidence type="ECO:0000256" key="2">
    <source>
        <dbReference type="ARBA" id="ARBA00007886"/>
    </source>
</evidence>
<evidence type="ECO:0000256" key="3">
    <source>
        <dbReference type="ARBA" id="ARBA00022544"/>
    </source>
</evidence>
<keyword evidence="11" id="KW-1185">Reference proteome</keyword>
<evidence type="ECO:0000256" key="7">
    <source>
        <dbReference type="ARBA" id="ARBA00023288"/>
    </source>
</evidence>
<comment type="subcellular location">
    <subcellularLocation>
        <location evidence="1">Membrane</location>
        <topology evidence="1">Lipid-anchor</topology>
    </subcellularLocation>
</comment>
<dbReference type="GO" id="GO:0016020">
    <property type="term" value="C:membrane"/>
    <property type="evidence" value="ECO:0007669"/>
    <property type="project" value="UniProtKB-SubCell"/>
</dbReference>
<comment type="caution">
    <text evidence="10">The sequence shown here is derived from an EMBL/GenBank/DDBJ whole genome shotgun (WGS) entry which is preliminary data.</text>
</comment>
<dbReference type="NCBIfam" id="TIGR02887">
    <property type="entry name" value="spore_ger_x_C"/>
    <property type="match status" value="1"/>
</dbReference>
<feature type="domain" description="Spore germination GerAC-like C-terminal" evidence="8">
    <location>
        <begin position="259"/>
        <end position="426"/>
    </location>
</feature>
<protein>
    <recommendedName>
        <fullName evidence="12">Ger(X)C family spore germination protein</fullName>
    </recommendedName>
</protein>
<keyword evidence="3" id="KW-0309">Germination</keyword>
<dbReference type="EMBL" id="MYFO01000023">
    <property type="protein sequence ID" value="TFE85804.1"/>
    <property type="molecule type" value="Genomic_DNA"/>
</dbReference>
<sequence length="440" mass="49239">MKNSRDSITPSTPMCWLEDCWRWPSCARGVDRMGKRLNAAGALLLAAGLLTGCWNQRESDTVEYVLAAGIDYNERGQIVLTVLTPVLPALKPLQGAKSEQKKTLSVAGNTTFEACDHYIQLTGRRLFWSHLQVLLIGEQAARKGVTGYLDFFSSNPELRGTANIAVVKGRALDILEASPDITENAATYLKALLGNMKQFGDSPQIEYTDFARALADPKGGQPYAPMVKLYQQSDFDRKQIGVPPYEGKDTNQSVVYYLEGAAVFRDDRMVGYLDDEQTLGLLWARNELRSTIVVVPCRNEACSISLNVNESSSSSRIKVRYADGRAQISVNVSLTFNIGDKASSSMVIDDDYIRYLEEALARKVKKEIAAAFDQAVGNHHADVFAFGNRLEDWRPRLWEQIRDQWETVILPQAQIDITVTTQLRRTSRNLYSPWVRPGDR</sequence>
<dbReference type="GO" id="GO:0009847">
    <property type="term" value="P:spore germination"/>
    <property type="evidence" value="ECO:0007669"/>
    <property type="project" value="InterPro"/>
</dbReference>
<dbReference type="AlphaFoldDB" id="A0A4Y8PX43"/>
<reference evidence="10 11" key="1">
    <citation type="submission" date="2017-03" db="EMBL/GenBank/DDBJ databases">
        <title>Isolation of Levoglucosan Utilizing Bacteria.</title>
        <authorList>
            <person name="Arya A.S."/>
        </authorList>
    </citation>
    <scope>NUCLEOTIDE SEQUENCE [LARGE SCALE GENOMIC DNA]</scope>
    <source>
        <strain evidence="10 11">MEC069</strain>
    </source>
</reference>
<dbReference type="Gene3D" id="3.30.300.210">
    <property type="entry name" value="Nutrient germinant receptor protein C, domain 3"/>
    <property type="match status" value="1"/>
</dbReference>
<keyword evidence="7" id="KW-0449">Lipoprotein</keyword>
<evidence type="ECO:0000256" key="6">
    <source>
        <dbReference type="ARBA" id="ARBA00023139"/>
    </source>
</evidence>
<evidence type="ECO:0000256" key="1">
    <source>
        <dbReference type="ARBA" id="ARBA00004635"/>
    </source>
</evidence>
<organism evidence="10 11">
    <name type="scientific">Paenibacillus athensensis</name>
    <dbReference type="NCBI Taxonomy" id="1967502"/>
    <lineage>
        <taxon>Bacteria</taxon>
        <taxon>Bacillati</taxon>
        <taxon>Bacillota</taxon>
        <taxon>Bacilli</taxon>
        <taxon>Bacillales</taxon>
        <taxon>Paenibacillaceae</taxon>
        <taxon>Paenibacillus</taxon>
    </lineage>
</organism>
<dbReference type="InterPro" id="IPR008844">
    <property type="entry name" value="Spore_GerAC-like"/>
</dbReference>
<accession>A0A4Y8PX43</accession>
<dbReference type="Proteomes" id="UP000298246">
    <property type="component" value="Unassembled WGS sequence"/>
</dbReference>
<evidence type="ECO:0000259" key="8">
    <source>
        <dbReference type="Pfam" id="PF05504"/>
    </source>
</evidence>
<name>A0A4Y8PX43_9BACL</name>
<evidence type="ECO:0000313" key="11">
    <source>
        <dbReference type="Proteomes" id="UP000298246"/>
    </source>
</evidence>
<proteinExistence type="inferred from homology"/>
<dbReference type="InterPro" id="IPR038501">
    <property type="entry name" value="Spore_GerAC_C_sf"/>
</dbReference>
<dbReference type="InterPro" id="IPR057336">
    <property type="entry name" value="GerAC_N"/>
</dbReference>
<dbReference type="Pfam" id="PF25198">
    <property type="entry name" value="Spore_GerAC_N"/>
    <property type="match status" value="1"/>
</dbReference>
<dbReference type="PANTHER" id="PTHR35789:SF1">
    <property type="entry name" value="SPORE GERMINATION PROTEIN B3"/>
    <property type="match status" value="1"/>
</dbReference>
<evidence type="ECO:0000256" key="5">
    <source>
        <dbReference type="ARBA" id="ARBA00023136"/>
    </source>
</evidence>
<dbReference type="PANTHER" id="PTHR35789">
    <property type="entry name" value="SPORE GERMINATION PROTEIN B3"/>
    <property type="match status" value="1"/>
</dbReference>
<keyword evidence="5" id="KW-0472">Membrane</keyword>
<dbReference type="Pfam" id="PF05504">
    <property type="entry name" value="Spore_GerAC"/>
    <property type="match status" value="1"/>
</dbReference>
<evidence type="ECO:0000259" key="9">
    <source>
        <dbReference type="Pfam" id="PF25198"/>
    </source>
</evidence>
<keyword evidence="6" id="KW-0564">Palmitate</keyword>
<dbReference type="InterPro" id="IPR046953">
    <property type="entry name" value="Spore_GerAC-like_C"/>
</dbReference>
<evidence type="ECO:0000256" key="4">
    <source>
        <dbReference type="ARBA" id="ARBA00022729"/>
    </source>
</evidence>
<evidence type="ECO:0008006" key="12">
    <source>
        <dbReference type="Google" id="ProtNLM"/>
    </source>
</evidence>